<feature type="transmembrane region" description="Helical" evidence="7">
    <location>
        <begin position="7"/>
        <end position="26"/>
    </location>
</feature>
<evidence type="ECO:0000256" key="1">
    <source>
        <dbReference type="ARBA" id="ARBA00004651"/>
    </source>
</evidence>
<feature type="domain" description="MrpA C-terminal/MbhD" evidence="9">
    <location>
        <begin position="15"/>
        <end position="75"/>
    </location>
</feature>
<dbReference type="InterPro" id="IPR050622">
    <property type="entry name" value="CPA3_antiporter_subunitB"/>
</dbReference>
<evidence type="ECO:0000256" key="4">
    <source>
        <dbReference type="ARBA" id="ARBA00022692"/>
    </source>
</evidence>
<dbReference type="RefSeq" id="WP_106122163.1">
    <property type="nucleotide sequence ID" value="NZ_PVTY01000004.1"/>
</dbReference>
<feature type="transmembrane region" description="Helical" evidence="7">
    <location>
        <begin position="279"/>
        <end position="301"/>
    </location>
</feature>
<keyword evidence="3" id="KW-1003">Cell membrane</keyword>
<dbReference type="Proteomes" id="UP000238217">
    <property type="component" value="Unassembled WGS sequence"/>
</dbReference>
<evidence type="ECO:0000313" key="11">
    <source>
        <dbReference type="Proteomes" id="UP000238217"/>
    </source>
</evidence>
<feature type="transmembrane region" description="Helical" evidence="7">
    <location>
        <begin position="94"/>
        <end position="116"/>
    </location>
</feature>
<keyword evidence="11" id="KW-1185">Reference proteome</keyword>
<comment type="caution">
    <text evidence="10">The sequence shown here is derived from an EMBL/GenBank/DDBJ whole genome shotgun (WGS) entry which is preliminary data.</text>
</comment>
<feature type="transmembrane region" description="Helical" evidence="7">
    <location>
        <begin position="32"/>
        <end position="48"/>
    </location>
</feature>
<feature type="transmembrane region" description="Helical" evidence="7">
    <location>
        <begin position="253"/>
        <end position="273"/>
    </location>
</feature>
<protein>
    <submittedName>
        <fullName evidence="10">Multisubunit sodium/proton antiporter MrpB subunit</fullName>
    </submittedName>
</protein>
<keyword evidence="4 7" id="KW-0812">Transmembrane</keyword>
<organism evidence="10 11">
    <name type="scientific">Nesterenkonia sandarakina</name>
    <dbReference type="NCBI Taxonomy" id="272918"/>
    <lineage>
        <taxon>Bacteria</taxon>
        <taxon>Bacillati</taxon>
        <taxon>Actinomycetota</taxon>
        <taxon>Actinomycetes</taxon>
        <taxon>Micrococcales</taxon>
        <taxon>Micrococcaceae</taxon>
        <taxon>Nesterenkonia</taxon>
    </lineage>
</organism>
<dbReference type="OrthoDB" id="4962908at2"/>
<gene>
    <name evidence="10" type="ORF">BCL67_10420</name>
</gene>
<dbReference type="EMBL" id="PVTY01000004">
    <property type="protein sequence ID" value="PRZ17673.1"/>
    <property type="molecule type" value="Genomic_DNA"/>
</dbReference>
<dbReference type="Pfam" id="PF04039">
    <property type="entry name" value="MnhB"/>
    <property type="match status" value="1"/>
</dbReference>
<feature type="domain" description="Na+/H+ antiporter MnhB subunit-related protein" evidence="8">
    <location>
        <begin position="197"/>
        <end position="288"/>
    </location>
</feature>
<dbReference type="InterPro" id="IPR025383">
    <property type="entry name" value="MrpA_C/MbhD"/>
</dbReference>
<dbReference type="AlphaFoldDB" id="A0A2T0YQU6"/>
<dbReference type="InterPro" id="IPR007182">
    <property type="entry name" value="MnhB"/>
</dbReference>
<evidence type="ECO:0000256" key="7">
    <source>
        <dbReference type="SAM" id="Phobius"/>
    </source>
</evidence>
<evidence type="ECO:0000259" key="8">
    <source>
        <dbReference type="Pfam" id="PF04039"/>
    </source>
</evidence>
<comment type="similarity">
    <text evidence="2">Belongs to the CPA3 antiporters (TC 2.A.63) subunit B family.</text>
</comment>
<keyword evidence="6 7" id="KW-0472">Membrane</keyword>
<evidence type="ECO:0000313" key="10">
    <source>
        <dbReference type="EMBL" id="PRZ17673.1"/>
    </source>
</evidence>
<keyword evidence="5 7" id="KW-1133">Transmembrane helix</keyword>
<name>A0A2T0YQU6_9MICC</name>
<evidence type="ECO:0000256" key="2">
    <source>
        <dbReference type="ARBA" id="ARBA00009425"/>
    </source>
</evidence>
<evidence type="ECO:0000256" key="6">
    <source>
        <dbReference type="ARBA" id="ARBA00023136"/>
    </source>
</evidence>
<dbReference type="GO" id="GO:0005886">
    <property type="term" value="C:plasma membrane"/>
    <property type="evidence" value="ECO:0007669"/>
    <property type="project" value="UniProtKB-SubCell"/>
</dbReference>
<accession>A0A2T0YQU6</accession>
<evidence type="ECO:0000259" key="9">
    <source>
        <dbReference type="Pfam" id="PF13244"/>
    </source>
</evidence>
<dbReference type="PANTHER" id="PTHR33932:SF4">
    <property type="entry name" value="NA(+)_H(+) ANTIPORTER SUBUNIT B"/>
    <property type="match status" value="1"/>
</dbReference>
<comment type="subcellular location">
    <subcellularLocation>
        <location evidence="1">Cell membrane</location>
        <topology evidence="1">Multi-pass membrane protein</topology>
    </subcellularLocation>
</comment>
<feature type="transmembrane region" description="Helical" evidence="7">
    <location>
        <begin position="224"/>
        <end position="241"/>
    </location>
</feature>
<feature type="transmembrane region" description="Helical" evidence="7">
    <location>
        <begin position="198"/>
        <end position="218"/>
    </location>
</feature>
<proteinExistence type="inferred from homology"/>
<evidence type="ECO:0000256" key="5">
    <source>
        <dbReference type="ARBA" id="ARBA00022989"/>
    </source>
</evidence>
<sequence>MIGGVPWADLVLGIGLLASVLCTVLPGSRFAQSMGLLGLGVLTTLAWLRLGSVDVALAEAGIGGGILAALLVWVSVSSPAQPAPDAAAAPKWPWLRPVVGTLSAIALIVVAAAVWLRAEQSLPAWDAALTADMDLTGVEHEITGVLLVFRFYDTLLESAVLMLTGVAVLALGQGDVGSRAGLSAALSPQPAIPSSLHWLIRVTAPVLFLVGLWLLFAGSTDSGGAFQSGAVLCAVLILLRSAHVPLERLTVGWLRRALVAGVVVFILAALVHLDAPFSFPVLLAVEVLLTLGIAAGLYAIYLSLENPRSENPNLANPRSGNPVRRAAGS</sequence>
<feature type="transmembrane region" description="Helical" evidence="7">
    <location>
        <begin position="55"/>
        <end position="74"/>
    </location>
</feature>
<reference evidence="10 11" key="1">
    <citation type="submission" date="2018-03" db="EMBL/GenBank/DDBJ databases">
        <title>Comparative analysis of microorganisms from saline springs in Andes Mountain Range, Colombia.</title>
        <authorList>
            <person name="Rubin E."/>
        </authorList>
    </citation>
    <scope>NUCLEOTIDE SEQUENCE [LARGE SCALE GENOMIC DNA]</scope>
    <source>
        <strain evidence="10 11">CG 35</strain>
    </source>
</reference>
<dbReference type="Pfam" id="PF13244">
    <property type="entry name" value="MbhD"/>
    <property type="match status" value="1"/>
</dbReference>
<evidence type="ECO:0000256" key="3">
    <source>
        <dbReference type="ARBA" id="ARBA00022475"/>
    </source>
</evidence>
<dbReference type="PANTHER" id="PTHR33932">
    <property type="entry name" value="NA(+)/H(+) ANTIPORTER SUBUNIT B"/>
    <property type="match status" value="1"/>
</dbReference>